<evidence type="ECO:0000256" key="1">
    <source>
        <dbReference type="ARBA" id="ARBA00022723"/>
    </source>
</evidence>
<dbReference type="Gene3D" id="2.60.260.20">
    <property type="entry name" value="Urease metallochaperone UreE, N-terminal domain"/>
    <property type="match status" value="2"/>
</dbReference>
<feature type="zinc finger region" description="CR-type" evidence="9">
    <location>
        <begin position="150"/>
        <end position="232"/>
    </location>
</feature>
<feature type="binding site" evidence="8">
    <location>
        <position position="163"/>
    </location>
    <ligand>
        <name>Zn(2+)</name>
        <dbReference type="ChEBI" id="CHEBI:29105"/>
        <label>1</label>
    </ligand>
</feature>
<dbReference type="FunFam" id="2.10.230.10:FF:000002">
    <property type="entry name" value="Molecular chaperone DnaJ"/>
    <property type="match status" value="1"/>
</dbReference>
<evidence type="ECO:0000256" key="7">
    <source>
        <dbReference type="ARBA" id="ARBA00067609"/>
    </source>
</evidence>
<accession>A0A1G1ZQG4</accession>
<dbReference type="GO" id="GO:0006260">
    <property type="term" value="P:DNA replication"/>
    <property type="evidence" value="ECO:0007669"/>
    <property type="project" value="UniProtKB-KW"/>
</dbReference>
<keyword evidence="4 8" id="KW-0862">Zinc</keyword>
<evidence type="ECO:0000256" key="6">
    <source>
        <dbReference type="ARBA" id="ARBA00061004"/>
    </source>
</evidence>
<dbReference type="PANTHER" id="PTHR43096:SF10">
    <property type="entry name" value="CHAPERONE PROTEIN DNAJ A6, CHLOROPLASTIC"/>
    <property type="match status" value="1"/>
</dbReference>
<gene>
    <name evidence="8" type="primary">dnaJ</name>
    <name evidence="12" type="ORF">A3I24_04215</name>
</gene>
<dbReference type="CDD" id="cd10747">
    <property type="entry name" value="DnaJ_C"/>
    <property type="match status" value="1"/>
</dbReference>
<keyword evidence="8" id="KW-0963">Cytoplasm</keyword>
<evidence type="ECO:0000256" key="5">
    <source>
        <dbReference type="ARBA" id="ARBA00023186"/>
    </source>
</evidence>
<feature type="repeat" description="CXXCXGXG motif" evidence="8">
    <location>
        <begin position="180"/>
        <end position="187"/>
    </location>
</feature>
<dbReference type="STRING" id="1798409.A3I24_04215"/>
<dbReference type="EMBL" id="MHJL01000034">
    <property type="protein sequence ID" value="OGY66864.1"/>
    <property type="molecule type" value="Genomic_DNA"/>
</dbReference>
<keyword evidence="8" id="KW-0235">DNA replication</keyword>
<evidence type="ECO:0000313" key="12">
    <source>
        <dbReference type="EMBL" id="OGY66864.1"/>
    </source>
</evidence>
<evidence type="ECO:0000256" key="8">
    <source>
        <dbReference type="HAMAP-Rule" id="MF_01152"/>
    </source>
</evidence>
<dbReference type="InterPro" id="IPR012724">
    <property type="entry name" value="DnaJ"/>
</dbReference>
<comment type="caution">
    <text evidence="12">The sequence shown here is derived from an EMBL/GenBank/DDBJ whole genome shotgun (WGS) entry which is preliminary data.</text>
</comment>
<evidence type="ECO:0000313" key="13">
    <source>
        <dbReference type="Proteomes" id="UP000177690"/>
    </source>
</evidence>
<feature type="binding site" evidence="8">
    <location>
        <position position="220"/>
    </location>
    <ligand>
        <name>Zn(2+)</name>
        <dbReference type="ChEBI" id="CHEBI:29105"/>
        <label>1</label>
    </ligand>
</feature>
<evidence type="ECO:0000256" key="4">
    <source>
        <dbReference type="ARBA" id="ARBA00022833"/>
    </source>
</evidence>
<feature type="repeat" description="CXXCXGXG motif" evidence="8">
    <location>
        <begin position="220"/>
        <end position="227"/>
    </location>
</feature>
<evidence type="ECO:0000256" key="3">
    <source>
        <dbReference type="ARBA" id="ARBA00022771"/>
    </source>
</evidence>
<comment type="domain">
    <text evidence="8">The J domain is necessary and sufficient to stimulate DnaK ATPase activity. Zinc center 1 plays an important role in the autonomous, DnaK-independent chaperone activity of DnaJ. Zinc center 2 is essential for interaction with DnaK and for DnaJ activity.</text>
</comment>
<dbReference type="HAMAP" id="MF_01152">
    <property type="entry name" value="DnaJ"/>
    <property type="match status" value="1"/>
</dbReference>
<feature type="binding site" evidence="8">
    <location>
        <position position="183"/>
    </location>
    <ligand>
        <name>Zn(2+)</name>
        <dbReference type="ChEBI" id="CHEBI:29105"/>
        <label>2</label>
    </ligand>
</feature>
<evidence type="ECO:0000259" key="11">
    <source>
        <dbReference type="PROSITE" id="PS51188"/>
    </source>
</evidence>
<dbReference type="SUPFAM" id="SSF46565">
    <property type="entry name" value="Chaperone J-domain"/>
    <property type="match status" value="1"/>
</dbReference>
<dbReference type="Pfam" id="PF00226">
    <property type="entry name" value="DnaJ"/>
    <property type="match status" value="1"/>
</dbReference>
<name>A0A1G1ZQG4_9BACT</name>
<dbReference type="GO" id="GO:0051082">
    <property type="term" value="F:unfolded protein binding"/>
    <property type="evidence" value="ECO:0007669"/>
    <property type="project" value="UniProtKB-UniRule"/>
</dbReference>
<feature type="binding site" evidence="8">
    <location>
        <position position="166"/>
    </location>
    <ligand>
        <name>Zn(2+)</name>
        <dbReference type="ChEBI" id="CHEBI:29105"/>
        <label>1</label>
    </ligand>
</feature>
<feature type="repeat" description="CXXCXGXG motif" evidence="8">
    <location>
        <begin position="163"/>
        <end position="170"/>
    </location>
</feature>
<comment type="subcellular location">
    <subcellularLocation>
        <location evidence="8">Cytoplasm</location>
    </subcellularLocation>
</comment>
<dbReference type="PANTHER" id="PTHR43096">
    <property type="entry name" value="DNAJ HOMOLOG 1, MITOCHONDRIAL-RELATED"/>
    <property type="match status" value="1"/>
</dbReference>
<dbReference type="GO" id="GO:0042026">
    <property type="term" value="P:protein refolding"/>
    <property type="evidence" value="ECO:0007669"/>
    <property type="project" value="TreeGrafter"/>
</dbReference>
<dbReference type="CDD" id="cd10719">
    <property type="entry name" value="DnaJ_zf"/>
    <property type="match status" value="1"/>
</dbReference>
<dbReference type="PRINTS" id="PR00625">
    <property type="entry name" value="JDOMAIN"/>
</dbReference>
<keyword evidence="8" id="KW-0346">Stress response</keyword>
<dbReference type="GO" id="GO:0031072">
    <property type="term" value="F:heat shock protein binding"/>
    <property type="evidence" value="ECO:0007669"/>
    <property type="project" value="InterPro"/>
</dbReference>
<keyword evidence="1 8" id="KW-0479">Metal-binding</keyword>
<dbReference type="GO" id="GO:0009408">
    <property type="term" value="P:response to heat"/>
    <property type="evidence" value="ECO:0007669"/>
    <property type="project" value="InterPro"/>
</dbReference>
<feature type="binding site" evidence="8">
    <location>
        <position position="206"/>
    </location>
    <ligand>
        <name>Zn(2+)</name>
        <dbReference type="ChEBI" id="CHEBI:29105"/>
        <label>2</label>
    </ligand>
</feature>
<feature type="domain" description="J" evidence="10">
    <location>
        <begin position="4"/>
        <end position="66"/>
    </location>
</feature>
<dbReference type="Gene3D" id="2.10.230.10">
    <property type="entry name" value="Heat shock protein DnaJ, cysteine-rich domain"/>
    <property type="match status" value="1"/>
</dbReference>
<dbReference type="AlphaFoldDB" id="A0A1G1ZQG4"/>
<dbReference type="Pfam" id="PF01556">
    <property type="entry name" value="DnaJ_C"/>
    <property type="match status" value="1"/>
</dbReference>
<comment type="function">
    <text evidence="8">Participates actively in the response to hyperosmotic and heat shock by preventing the aggregation of stress-denatured proteins and by disaggregating proteins, also in an autonomous, DnaK-independent fashion. Unfolded proteins bind initially to DnaJ; upon interaction with the DnaJ-bound protein, DnaK hydrolyzes its bound ATP, resulting in the formation of a stable complex. GrpE releases ADP from DnaK; ATP binding to DnaK triggers the release of the substrate protein, thus completing the reaction cycle. Several rounds of ATP-dependent interactions between DnaJ, DnaK and GrpE are required for fully efficient folding. Also involved, together with DnaK and GrpE, in the DNA replication of plasmids through activation of initiation proteins.</text>
</comment>
<dbReference type="GO" id="GO:0008270">
    <property type="term" value="F:zinc ion binding"/>
    <property type="evidence" value="ECO:0007669"/>
    <property type="project" value="UniProtKB-UniRule"/>
</dbReference>
<reference evidence="12 13" key="1">
    <citation type="journal article" date="2016" name="Nat. Commun.">
        <title>Thousands of microbial genomes shed light on interconnected biogeochemical processes in an aquifer system.</title>
        <authorList>
            <person name="Anantharaman K."/>
            <person name="Brown C.T."/>
            <person name="Hug L.A."/>
            <person name="Sharon I."/>
            <person name="Castelle C.J."/>
            <person name="Probst A.J."/>
            <person name="Thomas B.C."/>
            <person name="Singh A."/>
            <person name="Wilkins M.J."/>
            <person name="Karaoz U."/>
            <person name="Brodie E.L."/>
            <person name="Williams K.H."/>
            <person name="Hubbard S.S."/>
            <person name="Banfield J.F."/>
        </authorList>
    </citation>
    <scope>NUCLEOTIDE SEQUENCE [LARGE SCALE GENOMIC DNA]</scope>
</reference>
<dbReference type="InterPro" id="IPR036410">
    <property type="entry name" value="HSP_DnaJ_Cys-rich_dom_sf"/>
</dbReference>
<evidence type="ECO:0000256" key="9">
    <source>
        <dbReference type="PROSITE-ProRule" id="PRU00546"/>
    </source>
</evidence>
<keyword evidence="5 8" id="KW-0143">Chaperone</keyword>
<comment type="subunit">
    <text evidence="8">Homodimer.</text>
</comment>
<feature type="binding site" evidence="8">
    <location>
        <position position="180"/>
    </location>
    <ligand>
        <name>Zn(2+)</name>
        <dbReference type="ChEBI" id="CHEBI:29105"/>
        <label>2</label>
    </ligand>
</feature>
<feature type="repeat" description="CXXCXGXG motif" evidence="8">
    <location>
        <begin position="206"/>
        <end position="213"/>
    </location>
</feature>
<proteinExistence type="inferred from homology"/>
<dbReference type="Pfam" id="PF00684">
    <property type="entry name" value="DnaJ_CXXCXGXG"/>
    <property type="match status" value="1"/>
</dbReference>
<protein>
    <recommendedName>
        <fullName evidence="7 8">Chaperone protein DnaJ</fullName>
    </recommendedName>
</protein>
<dbReference type="InterPro" id="IPR001623">
    <property type="entry name" value="DnaJ_domain"/>
</dbReference>
<feature type="binding site" evidence="8">
    <location>
        <position position="209"/>
    </location>
    <ligand>
        <name>Zn(2+)</name>
        <dbReference type="ChEBI" id="CHEBI:29105"/>
        <label>2</label>
    </ligand>
</feature>
<dbReference type="CDD" id="cd06257">
    <property type="entry name" value="DnaJ"/>
    <property type="match status" value="1"/>
</dbReference>
<evidence type="ECO:0000259" key="10">
    <source>
        <dbReference type="PROSITE" id="PS50076"/>
    </source>
</evidence>
<evidence type="ECO:0000256" key="2">
    <source>
        <dbReference type="ARBA" id="ARBA00022737"/>
    </source>
</evidence>
<dbReference type="SMART" id="SM00271">
    <property type="entry name" value="DnaJ"/>
    <property type="match status" value="1"/>
</dbReference>
<dbReference type="InterPro" id="IPR001305">
    <property type="entry name" value="HSP_DnaJ_Cys-rich_dom"/>
</dbReference>
<dbReference type="Proteomes" id="UP000177690">
    <property type="component" value="Unassembled WGS sequence"/>
</dbReference>
<comment type="cofactor">
    <cofactor evidence="8">
        <name>Zn(2+)</name>
        <dbReference type="ChEBI" id="CHEBI:29105"/>
    </cofactor>
    <text evidence="8">Binds 2 Zn(2+) ions per monomer.</text>
</comment>
<keyword evidence="3 8" id="KW-0863">Zinc-finger</keyword>
<dbReference type="Gene3D" id="1.10.287.110">
    <property type="entry name" value="DnaJ domain"/>
    <property type="match status" value="1"/>
</dbReference>
<dbReference type="InterPro" id="IPR036869">
    <property type="entry name" value="J_dom_sf"/>
</dbReference>
<keyword evidence="2 8" id="KW-0677">Repeat</keyword>
<dbReference type="PROSITE" id="PS50076">
    <property type="entry name" value="DNAJ_2"/>
    <property type="match status" value="1"/>
</dbReference>
<feature type="domain" description="CR-type" evidence="11">
    <location>
        <begin position="150"/>
        <end position="232"/>
    </location>
</feature>
<dbReference type="SUPFAM" id="SSF57938">
    <property type="entry name" value="DnaJ/Hsp40 cysteine-rich domain"/>
    <property type="match status" value="1"/>
</dbReference>
<comment type="similarity">
    <text evidence="6 8">Belongs to the DnaJ family.</text>
</comment>
<dbReference type="PROSITE" id="PS51188">
    <property type="entry name" value="ZF_CR"/>
    <property type="match status" value="1"/>
</dbReference>
<dbReference type="SUPFAM" id="SSF49493">
    <property type="entry name" value="HSP40/DnaJ peptide-binding domain"/>
    <property type="match status" value="2"/>
</dbReference>
<dbReference type="GO" id="GO:0005524">
    <property type="term" value="F:ATP binding"/>
    <property type="evidence" value="ECO:0007669"/>
    <property type="project" value="InterPro"/>
</dbReference>
<dbReference type="GO" id="GO:0005737">
    <property type="term" value="C:cytoplasm"/>
    <property type="evidence" value="ECO:0007669"/>
    <property type="project" value="UniProtKB-SubCell"/>
</dbReference>
<dbReference type="InterPro" id="IPR002939">
    <property type="entry name" value="DnaJ_C"/>
</dbReference>
<feature type="binding site" evidence="8">
    <location>
        <position position="223"/>
    </location>
    <ligand>
        <name>Zn(2+)</name>
        <dbReference type="ChEBI" id="CHEBI:29105"/>
        <label>1</label>
    </ligand>
</feature>
<sequence>MADDYYKILGIEKSASDEDVKKAYRKLAHQYHPDRPSGDEKKFKKLNEAYQILSSKEKRSQYDQYGRVFDGGSGGAGGFDFGGFSSGGGPASGWEFGFDPRSFSTEGEGLGDIFDAFFEGMGVRKKKKTYKRGSDVELVQEITLEDSFSGITKKVALPIAIQCETCGGKGHDEAAGFSNCSVCDGQGEIRETRNTFFGNFSQVRTCEKCWGTGQIPKKICKDCSGTGRKKGERSIGFEIVQGISDGQIIKIVGAGEAGERGAAAGDLYVRIKIKPHSVFERQGDDLFIKKEVGFFDVLLNKPIEIKTIGGEKLNVEIPAGFNLREKLRMAGQGMPKFGAGILQSKRGDLYIIFNVKTPGKLSVKAKKILEDLGREL</sequence>
<organism evidence="12 13">
    <name type="scientific">Candidatus Harrisonbacteria bacterium RIFCSPLOWO2_02_FULL_41_13b</name>
    <dbReference type="NCBI Taxonomy" id="1798409"/>
    <lineage>
        <taxon>Bacteria</taxon>
        <taxon>Candidatus Harrisoniibacteriota</taxon>
    </lineage>
</organism>
<dbReference type="InterPro" id="IPR008971">
    <property type="entry name" value="HSP40/DnaJ_pept-bd"/>
</dbReference>